<sequence length="405" mass="44042">MYRSRICLLCVASLALLPSLTGCTSAPEPKAEETDEIEFTPKRHAPERPEYHAESDAVLLKTPESRALVEASCAATDTPNACRAQADRRLRGYRGSFSAPGADEVLVGVGPSAVLLAERAGKWTVVARAQNVDLDHCLLGEPAANDAPNDLVCRAATLDDWGHSLEFFRLAAAPQSDEGNLTVTPLDTPHATDVDTALFAGWKHEGELIEVRFHKESEVKGASQVDFGNTQTCRYRTFSYERSPEPKLAELDACKSGGSDTANDEDARSNYATYDSRLQQPISNRNRAFAMCYQRELDRIAALAEAQTEVADAKAKAANEGDAPHDPQDSQDPRDQQDQQLTAGQIQVRFVIGSSGAPVSCEVANTTLDNPNVEHCLCREIMNTEFPPVPAGKFVDVTYPFSFAP</sequence>
<accession>A0A4Y6PSN8</accession>
<protein>
    <submittedName>
        <fullName evidence="3">AgmX/PglI C-terminal domain-containing protein</fullName>
    </submittedName>
</protein>
<organism evidence="3 4">
    <name type="scientific">Persicimonas caeni</name>
    <dbReference type="NCBI Taxonomy" id="2292766"/>
    <lineage>
        <taxon>Bacteria</taxon>
        <taxon>Deltaproteobacteria</taxon>
        <taxon>Bradymonadales</taxon>
        <taxon>Bradymonadaceae</taxon>
        <taxon>Persicimonas</taxon>
    </lineage>
</organism>
<dbReference type="PROSITE" id="PS51257">
    <property type="entry name" value="PROKAR_LIPOPROTEIN"/>
    <property type="match status" value="1"/>
</dbReference>
<dbReference type="Proteomes" id="UP000315995">
    <property type="component" value="Chromosome"/>
</dbReference>
<proteinExistence type="predicted"/>
<keyword evidence="4" id="KW-1185">Reference proteome</keyword>
<evidence type="ECO:0000256" key="1">
    <source>
        <dbReference type="SAM" id="MobiDB-lite"/>
    </source>
</evidence>
<accession>A0A5B8Y3A9</accession>
<feature type="chain" id="PRO_5030106364" evidence="2">
    <location>
        <begin position="27"/>
        <end position="405"/>
    </location>
</feature>
<name>A0A4Y6PSN8_PERCE</name>
<evidence type="ECO:0000313" key="4">
    <source>
        <dbReference type="Proteomes" id="UP000315995"/>
    </source>
</evidence>
<feature type="compositionally biased region" description="Basic and acidic residues" evidence="1">
    <location>
        <begin position="39"/>
        <end position="53"/>
    </location>
</feature>
<feature type="region of interest" description="Disordered" evidence="1">
    <location>
        <begin position="312"/>
        <end position="340"/>
    </location>
</feature>
<feature type="signal peptide" evidence="2">
    <location>
        <begin position="1"/>
        <end position="26"/>
    </location>
</feature>
<evidence type="ECO:0000313" key="3">
    <source>
        <dbReference type="EMBL" id="QDG51129.1"/>
    </source>
</evidence>
<dbReference type="EMBL" id="CP041186">
    <property type="protein sequence ID" value="QDG51129.1"/>
    <property type="molecule type" value="Genomic_DNA"/>
</dbReference>
<feature type="region of interest" description="Disordered" evidence="1">
    <location>
        <begin position="25"/>
        <end position="53"/>
    </location>
</feature>
<reference evidence="3 4" key="1">
    <citation type="submission" date="2019-06" db="EMBL/GenBank/DDBJ databases">
        <title>Persicimonas caeni gen. nov., sp. nov., a predatory bacterium isolated from solar saltern.</title>
        <authorList>
            <person name="Wang S."/>
        </authorList>
    </citation>
    <scope>NUCLEOTIDE SEQUENCE [LARGE SCALE GENOMIC DNA]</scope>
    <source>
        <strain evidence="3 4">YN101</strain>
    </source>
</reference>
<evidence type="ECO:0000256" key="2">
    <source>
        <dbReference type="SAM" id="SignalP"/>
    </source>
</evidence>
<feature type="compositionally biased region" description="Basic and acidic residues" evidence="1">
    <location>
        <begin position="312"/>
        <end position="337"/>
    </location>
</feature>
<dbReference type="RefSeq" id="WP_141197614.1">
    <property type="nucleotide sequence ID" value="NZ_CP041186.1"/>
</dbReference>
<dbReference type="AlphaFoldDB" id="A0A4Y6PSN8"/>
<gene>
    <name evidence="3" type="ORF">FIV42_10395</name>
</gene>
<keyword evidence="2" id="KW-0732">Signal</keyword>
<dbReference type="InterPro" id="IPR049806">
    <property type="entry name" value="MasK-like_C"/>
</dbReference>
<dbReference type="NCBIfam" id="NF033768">
    <property type="entry name" value="myxo_SS_tail"/>
    <property type="match status" value="1"/>
</dbReference>